<dbReference type="PANTHER" id="PTHR47723:SF19">
    <property type="entry name" value="POLYNUCLEOTIDYL TRANSFERASE, RIBONUCLEASE H-LIKE SUPERFAMILY PROTEIN"/>
    <property type="match status" value="1"/>
</dbReference>
<dbReference type="InterPro" id="IPR012337">
    <property type="entry name" value="RNaseH-like_sf"/>
</dbReference>
<gene>
    <name evidence="2" type="ORF">Sradi_0982000</name>
</gene>
<dbReference type="GO" id="GO:0003676">
    <property type="term" value="F:nucleic acid binding"/>
    <property type="evidence" value="ECO:0007669"/>
    <property type="project" value="InterPro"/>
</dbReference>
<dbReference type="Pfam" id="PF13456">
    <property type="entry name" value="RVT_3"/>
    <property type="match status" value="1"/>
</dbReference>
<comment type="caution">
    <text evidence="2">The sequence shown here is derived from an EMBL/GenBank/DDBJ whole genome shotgun (WGS) entry which is preliminary data.</text>
</comment>
<dbReference type="Gene3D" id="3.30.420.10">
    <property type="entry name" value="Ribonuclease H-like superfamily/Ribonuclease H"/>
    <property type="match status" value="1"/>
</dbReference>
<name>A0AAW2V7L7_SESRA</name>
<sequence length="133" mass="14985">MELPAVGWIKLNLDGASKGKPGEAGAGGLLCDHIDIVLAAFYEFPGFKTNLYAKLMAVFRGSEISIELGHFRMWIEVAASLVISIVNSDAWGNWQYQDLVVRIRSALLKVEFKLKVTFREAVINKQITWRMRQ</sequence>
<accession>A0AAW2V7L7</accession>
<evidence type="ECO:0000313" key="2">
    <source>
        <dbReference type="EMBL" id="KAL0424472.1"/>
    </source>
</evidence>
<proteinExistence type="predicted"/>
<dbReference type="InterPro" id="IPR036397">
    <property type="entry name" value="RNaseH_sf"/>
</dbReference>
<dbReference type="InterPro" id="IPR053151">
    <property type="entry name" value="RNase_H-like"/>
</dbReference>
<reference evidence="2" key="1">
    <citation type="submission" date="2020-06" db="EMBL/GenBank/DDBJ databases">
        <authorList>
            <person name="Li T."/>
            <person name="Hu X."/>
            <person name="Zhang T."/>
            <person name="Song X."/>
            <person name="Zhang H."/>
            <person name="Dai N."/>
            <person name="Sheng W."/>
            <person name="Hou X."/>
            <person name="Wei L."/>
        </authorList>
    </citation>
    <scope>NUCLEOTIDE SEQUENCE</scope>
    <source>
        <strain evidence="2">G02</strain>
        <tissue evidence="2">Leaf</tissue>
    </source>
</reference>
<dbReference type="SUPFAM" id="SSF53098">
    <property type="entry name" value="Ribonuclease H-like"/>
    <property type="match status" value="1"/>
</dbReference>
<feature type="domain" description="RNase H type-1" evidence="1">
    <location>
        <begin position="12"/>
        <end position="120"/>
    </location>
</feature>
<reference evidence="2" key="2">
    <citation type="journal article" date="2024" name="Plant">
        <title>Genomic evolution and insights into agronomic trait innovations of Sesamum species.</title>
        <authorList>
            <person name="Miao H."/>
            <person name="Wang L."/>
            <person name="Qu L."/>
            <person name="Liu H."/>
            <person name="Sun Y."/>
            <person name="Le M."/>
            <person name="Wang Q."/>
            <person name="Wei S."/>
            <person name="Zheng Y."/>
            <person name="Lin W."/>
            <person name="Duan Y."/>
            <person name="Cao H."/>
            <person name="Xiong S."/>
            <person name="Wang X."/>
            <person name="Wei L."/>
            <person name="Li C."/>
            <person name="Ma Q."/>
            <person name="Ju M."/>
            <person name="Zhao R."/>
            <person name="Li G."/>
            <person name="Mu C."/>
            <person name="Tian Q."/>
            <person name="Mei H."/>
            <person name="Zhang T."/>
            <person name="Gao T."/>
            <person name="Zhang H."/>
        </authorList>
    </citation>
    <scope>NUCLEOTIDE SEQUENCE</scope>
    <source>
        <strain evidence="2">G02</strain>
    </source>
</reference>
<dbReference type="InterPro" id="IPR044730">
    <property type="entry name" value="RNase_H-like_dom_plant"/>
</dbReference>
<evidence type="ECO:0000259" key="1">
    <source>
        <dbReference type="Pfam" id="PF13456"/>
    </source>
</evidence>
<dbReference type="GO" id="GO:0004523">
    <property type="term" value="F:RNA-DNA hybrid ribonuclease activity"/>
    <property type="evidence" value="ECO:0007669"/>
    <property type="project" value="InterPro"/>
</dbReference>
<dbReference type="InterPro" id="IPR002156">
    <property type="entry name" value="RNaseH_domain"/>
</dbReference>
<dbReference type="PANTHER" id="PTHR47723">
    <property type="entry name" value="OS05G0353850 PROTEIN"/>
    <property type="match status" value="1"/>
</dbReference>
<dbReference type="CDD" id="cd06222">
    <property type="entry name" value="RNase_H_like"/>
    <property type="match status" value="1"/>
</dbReference>
<organism evidence="2">
    <name type="scientific">Sesamum radiatum</name>
    <name type="common">Black benniseed</name>
    <dbReference type="NCBI Taxonomy" id="300843"/>
    <lineage>
        <taxon>Eukaryota</taxon>
        <taxon>Viridiplantae</taxon>
        <taxon>Streptophyta</taxon>
        <taxon>Embryophyta</taxon>
        <taxon>Tracheophyta</taxon>
        <taxon>Spermatophyta</taxon>
        <taxon>Magnoliopsida</taxon>
        <taxon>eudicotyledons</taxon>
        <taxon>Gunneridae</taxon>
        <taxon>Pentapetalae</taxon>
        <taxon>asterids</taxon>
        <taxon>lamiids</taxon>
        <taxon>Lamiales</taxon>
        <taxon>Pedaliaceae</taxon>
        <taxon>Sesamum</taxon>
    </lineage>
</organism>
<protein>
    <recommendedName>
        <fullName evidence="1">RNase H type-1 domain-containing protein</fullName>
    </recommendedName>
</protein>
<dbReference type="AlphaFoldDB" id="A0AAW2V7L7"/>
<dbReference type="EMBL" id="JACGWJ010000004">
    <property type="protein sequence ID" value="KAL0424472.1"/>
    <property type="molecule type" value="Genomic_DNA"/>
</dbReference>